<evidence type="ECO:0000259" key="3">
    <source>
        <dbReference type="PROSITE" id="PS50894"/>
    </source>
</evidence>
<dbReference type="PROSITE" id="PS50894">
    <property type="entry name" value="HPT"/>
    <property type="match status" value="1"/>
</dbReference>
<dbReference type="GO" id="GO:0004672">
    <property type="term" value="F:protein kinase activity"/>
    <property type="evidence" value="ECO:0007669"/>
    <property type="project" value="UniProtKB-ARBA"/>
</dbReference>
<evidence type="ECO:0000313" key="5">
    <source>
        <dbReference type="Proteomes" id="UP001209279"/>
    </source>
</evidence>
<keyword evidence="2" id="KW-0597">Phosphoprotein</keyword>
<dbReference type="EMBL" id="CP083803">
    <property type="protein sequence ID" value="UXZ47777.1"/>
    <property type="molecule type" value="Genomic_DNA"/>
</dbReference>
<gene>
    <name evidence="4" type="ORF">K7K07_12485</name>
</gene>
<dbReference type="Gene3D" id="1.20.120.160">
    <property type="entry name" value="HPT domain"/>
    <property type="match status" value="1"/>
</dbReference>
<evidence type="ECO:0000256" key="1">
    <source>
        <dbReference type="ARBA" id="ARBA00023012"/>
    </source>
</evidence>
<dbReference type="Pfam" id="PF01627">
    <property type="entry name" value="Hpt"/>
    <property type="match status" value="1"/>
</dbReference>
<dbReference type="GO" id="GO:0000160">
    <property type="term" value="P:phosphorelay signal transduction system"/>
    <property type="evidence" value="ECO:0007669"/>
    <property type="project" value="UniProtKB-KW"/>
</dbReference>
<feature type="domain" description="HPt" evidence="3">
    <location>
        <begin position="15"/>
        <end position="108"/>
    </location>
</feature>
<reference evidence="4" key="1">
    <citation type="submission" date="2021-08" db="EMBL/GenBank/DDBJ databases">
        <authorList>
            <person name="Yaryura P.M."/>
            <person name="Bianco M.I."/>
            <person name="Morais C."/>
            <person name="Setubal J.C."/>
        </authorList>
    </citation>
    <scope>NUCLEOTIDE SEQUENCE</scope>
    <source>
        <strain evidence="4">AP1</strain>
    </source>
</reference>
<keyword evidence="1" id="KW-0902">Two-component regulatory system</keyword>
<organism evidence="4 5">
    <name type="scientific">Pseudomonas soli</name>
    <dbReference type="NCBI Taxonomy" id="1306993"/>
    <lineage>
        <taxon>Bacteria</taxon>
        <taxon>Pseudomonadati</taxon>
        <taxon>Pseudomonadota</taxon>
        <taxon>Gammaproteobacteria</taxon>
        <taxon>Pseudomonadales</taxon>
        <taxon>Pseudomonadaceae</taxon>
        <taxon>Pseudomonas</taxon>
    </lineage>
</organism>
<proteinExistence type="predicted"/>
<protein>
    <submittedName>
        <fullName evidence="4">Hpt domain-containing protein</fullName>
    </submittedName>
</protein>
<feature type="modified residue" description="Phosphohistidine" evidence="2">
    <location>
        <position position="54"/>
    </location>
</feature>
<dbReference type="InterPro" id="IPR008207">
    <property type="entry name" value="Sig_transdc_His_kin_Hpt_dom"/>
</dbReference>
<dbReference type="InterPro" id="IPR036641">
    <property type="entry name" value="HPT_dom_sf"/>
</dbReference>
<dbReference type="RefSeq" id="WP_263160379.1">
    <property type="nucleotide sequence ID" value="NZ_CATKPM010000008.1"/>
</dbReference>
<name>A0AAJ5MR67_9PSED</name>
<dbReference type="SUPFAM" id="SSF47226">
    <property type="entry name" value="Histidine-containing phosphotransfer domain, HPT domain"/>
    <property type="match status" value="1"/>
</dbReference>
<dbReference type="CDD" id="cd00088">
    <property type="entry name" value="HPT"/>
    <property type="match status" value="1"/>
</dbReference>
<dbReference type="SMART" id="SM00073">
    <property type="entry name" value="HPT"/>
    <property type="match status" value="1"/>
</dbReference>
<accession>A0AAJ5MR67</accession>
<sequence>MVDVHIDEKVLSDLREVMEDGYLQLLETFLEDSERRLSQLHEAKDADELGLAAHSFKGSSSNMGAVGLAELCRELEDRVRQQPLYGIEDLINRIDMEYIEVRRFYREEWQRVATE</sequence>
<dbReference type="AlphaFoldDB" id="A0AAJ5MR67"/>
<evidence type="ECO:0000313" key="4">
    <source>
        <dbReference type="EMBL" id="UXZ47777.1"/>
    </source>
</evidence>
<dbReference type="Proteomes" id="UP001209279">
    <property type="component" value="Chromosome"/>
</dbReference>
<evidence type="ECO:0000256" key="2">
    <source>
        <dbReference type="PROSITE-ProRule" id="PRU00110"/>
    </source>
</evidence>